<reference evidence="9 10" key="1">
    <citation type="submission" date="2020-02" db="EMBL/GenBank/DDBJ databases">
        <title>Nitrogenibacter mangrovi gen. nov., sp. nov. isolated from mangrove sediment, a denitrifying betaproteobacterium.</title>
        <authorList>
            <person name="Liao H."/>
            <person name="Tian Y."/>
        </authorList>
    </citation>
    <scope>NUCLEOTIDE SEQUENCE [LARGE SCALE GENOMIC DNA]</scope>
    <source>
        <strain evidence="9 10">M9-3-2</strain>
    </source>
</reference>
<dbReference type="Gene3D" id="3.30.2010.10">
    <property type="entry name" value="Metalloproteases ('zincins'), catalytic domain"/>
    <property type="match status" value="1"/>
</dbReference>
<protein>
    <submittedName>
        <fullName evidence="9">M48 family metalloprotease</fullName>
    </submittedName>
</protein>
<dbReference type="EMBL" id="CP048836">
    <property type="protein sequence ID" value="QID19185.1"/>
    <property type="molecule type" value="Genomic_DNA"/>
</dbReference>
<keyword evidence="5 6" id="KW-0482">Metalloprotease</keyword>
<keyword evidence="2" id="KW-0479">Metal-binding</keyword>
<evidence type="ECO:0000256" key="3">
    <source>
        <dbReference type="ARBA" id="ARBA00022801"/>
    </source>
</evidence>
<comment type="cofactor">
    <cofactor evidence="6">
        <name>Zn(2+)</name>
        <dbReference type="ChEBI" id="CHEBI:29105"/>
    </cofactor>
    <text evidence="6">Binds 1 zinc ion per subunit.</text>
</comment>
<evidence type="ECO:0000256" key="4">
    <source>
        <dbReference type="ARBA" id="ARBA00022833"/>
    </source>
</evidence>
<feature type="transmembrane region" description="Helical" evidence="7">
    <location>
        <begin position="21"/>
        <end position="46"/>
    </location>
</feature>
<dbReference type="CDD" id="cd07328">
    <property type="entry name" value="M48_Ste24p_like"/>
    <property type="match status" value="1"/>
</dbReference>
<evidence type="ECO:0000313" key="9">
    <source>
        <dbReference type="EMBL" id="QID19185.1"/>
    </source>
</evidence>
<keyword evidence="3 6" id="KW-0378">Hydrolase</keyword>
<dbReference type="GO" id="GO:0046872">
    <property type="term" value="F:metal ion binding"/>
    <property type="evidence" value="ECO:0007669"/>
    <property type="project" value="UniProtKB-KW"/>
</dbReference>
<evidence type="ECO:0000256" key="6">
    <source>
        <dbReference type="RuleBase" id="RU003983"/>
    </source>
</evidence>
<evidence type="ECO:0000256" key="5">
    <source>
        <dbReference type="ARBA" id="ARBA00023049"/>
    </source>
</evidence>
<keyword evidence="7" id="KW-0472">Membrane</keyword>
<sequence length="382" mass="42313">MHSFRPRSSDAVRSLARQLTLRAALGLGLLAAAGIVSLALSAGALVEIMRAPVLSAHTLGMLAGTGCLLLVAHRLLHWLRTEAPPADGVRIGRDKAPSLYRLVDRLAERIGTAGVDGIRISADMNAAVHQRPIHGLWGRMETTLVIGLPLVHSVSPRQLAAILAHEFGHLKRQRSNRHAWGAHVRAWWHRVCERIASDANVGAQVLSSLLAPWAEADVMAAVRLNHLEEYEADRVAARVVGAKLLGDTLVEVAMKAEFIESDYWDKIMSQAEYSPRPTMRPFRDMGMGVAAGFHGQPHQGLLRSLVSEERDGLLHPTLTDRLVALRVAPRVPRRAVRSAANHYLRPALPRLSRRFDSMWWRATRPAWRSYYRQCQGRDEADG</sequence>
<organism evidence="9 10">
    <name type="scientific">Nitrogeniibacter mangrovi</name>
    <dbReference type="NCBI Taxonomy" id="2016596"/>
    <lineage>
        <taxon>Bacteria</taxon>
        <taxon>Pseudomonadati</taxon>
        <taxon>Pseudomonadota</taxon>
        <taxon>Betaproteobacteria</taxon>
        <taxon>Rhodocyclales</taxon>
        <taxon>Zoogloeaceae</taxon>
        <taxon>Nitrogeniibacter</taxon>
    </lineage>
</organism>
<dbReference type="KEGG" id="azq:G3580_17120"/>
<evidence type="ECO:0000259" key="8">
    <source>
        <dbReference type="Pfam" id="PF01435"/>
    </source>
</evidence>
<evidence type="ECO:0000313" key="10">
    <source>
        <dbReference type="Proteomes" id="UP000501991"/>
    </source>
</evidence>
<evidence type="ECO:0000256" key="2">
    <source>
        <dbReference type="ARBA" id="ARBA00022723"/>
    </source>
</evidence>
<dbReference type="GO" id="GO:0006508">
    <property type="term" value="P:proteolysis"/>
    <property type="evidence" value="ECO:0007669"/>
    <property type="project" value="UniProtKB-KW"/>
</dbReference>
<evidence type="ECO:0000256" key="1">
    <source>
        <dbReference type="ARBA" id="ARBA00022670"/>
    </source>
</evidence>
<feature type="transmembrane region" description="Helical" evidence="7">
    <location>
        <begin position="52"/>
        <end position="72"/>
    </location>
</feature>
<keyword evidence="7" id="KW-0812">Transmembrane</keyword>
<feature type="domain" description="Peptidase M48" evidence="8">
    <location>
        <begin position="145"/>
        <end position="325"/>
    </location>
</feature>
<keyword evidence="4 6" id="KW-0862">Zinc</keyword>
<evidence type="ECO:0000256" key="7">
    <source>
        <dbReference type="SAM" id="Phobius"/>
    </source>
</evidence>
<dbReference type="Proteomes" id="UP000501991">
    <property type="component" value="Chromosome"/>
</dbReference>
<accession>A0A6C1B8M3</accession>
<dbReference type="InterPro" id="IPR001915">
    <property type="entry name" value="Peptidase_M48"/>
</dbReference>
<keyword evidence="1 6" id="KW-0645">Protease</keyword>
<gene>
    <name evidence="9" type="ORF">G3580_17120</name>
</gene>
<keyword evidence="10" id="KW-1185">Reference proteome</keyword>
<name>A0A6C1B8M3_9RHOO</name>
<keyword evidence="7" id="KW-1133">Transmembrane helix</keyword>
<comment type="similarity">
    <text evidence="6">Belongs to the peptidase M48 family.</text>
</comment>
<dbReference type="Pfam" id="PF01435">
    <property type="entry name" value="Peptidase_M48"/>
    <property type="match status" value="1"/>
</dbReference>
<dbReference type="RefSeq" id="WP_173767545.1">
    <property type="nucleotide sequence ID" value="NZ_CP048836.1"/>
</dbReference>
<dbReference type="GO" id="GO:0004222">
    <property type="term" value="F:metalloendopeptidase activity"/>
    <property type="evidence" value="ECO:0007669"/>
    <property type="project" value="InterPro"/>
</dbReference>
<proteinExistence type="inferred from homology"/>
<dbReference type="AlphaFoldDB" id="A0A6C1B8M3"/>